<name>L0D788_SINAD</name>
<dbReference type="EMBL" id="CP003364">
    <property type="protein sequence ID" value="AGA24698.1"/>
    <property type="molecule type" value="Genomic_DNA"/>
</dbReference>
<protein>
    <recommendedName>
        <fullName evidence="1">ATPase AAA-type core domain-containing protein</fullName>
    </recommendedName>
</protein>
<feature type="domain" description="ATPase AAA-type core" evidence="1">
    <location>
        <begin position="196"/>
        <end position="363"/>
    </location>
</feature>
<dbReference type="STRING" id="886293.Sinac_0247"/>
<evidence type="ECO:0000313" key="3">
    <source>
        <dbReference type="Proteomes" id="UP000010798"/>
    </source>
</evidence>
<evidence type="ECO:0000259" key="1">
    <source>
        <dbReference type="Pfam" id="PF13304"/>
    </source>
</evidence>
<dbReference type="Proteomes" id="UP000010798">
    <property type="component" value="Chromosome"/>
</dbReference>
<dbReference type="RefSeq" id="WP_015243883.1">
    <property type="nucleotide sequence ID" value="NC_019892.1"/>
</dbReference>
<evidence type="ECO:0000313" key="2">
    <source>
        <dbReference type="EMBL" id="AGA24698.1"/>
    </source>
</evidence>
<sequence>MLIEFRVENHRSLRDEQVLTMEAGRVGDDADSRPRHVTGHSEALLPVAALYGANASGKSNVLAALAFMRDTVLLSHRFWSPDEGVPRDPFAWGPKKEEPSLFEATVLINEVRYQYGFVMNDESILEEWLYAWPLGKKQTWFERDGSAFKFGENLKGENKLIEEITRNNALFVSAAVQNKHIQLTPIFSWFRSLQPINLPTITPQVSSSWFSGTALDRWLEKGVAEARQPALFENPTSDESLIERFRSLLTNADAGIIDLKVDKSESDEFARRARSRRILLKHQSEFGDAWLPLEEESKGTQTLFRIAMPILHAIQEGSTILVDELEASLHPMLAQRLVRQFNTPETNPRNAQLIFTTHDINLLGTTLHEPALRRDQVWLTEKNDEGATELYPLTDYKPRKAENLERGYLQGRYGAIPFLGDFTIAGK</sequence>
<keyword evidence="3" id="KW-1185">Reference proteome</keyword>
<dbReference type="eggNOG" id="COG1106">
    <property type="taxonomic scope" value="Bacteria"/>
</dbReference>
<organism evidence="2 3">
    <name type="scientific">Singulisphaera acidiphila (strain ATCC BAA-1392 / DSM 18658 / VKM B-2454 / MOB10)</name>
    <dbReference type="NCBI Taxonomy" id="886293"/>
    <lineage>
        <taxon>Bacteria</taxon>
        <taxon>Pseudomonadati</taxon>
        <taxon>Planctomycetota</taxon>
        <taxon>Planctomycetia</taxon>
        <taxon>Isosphaerales</taxon>
        <taxon>Isosphaeraceae</taxon>
        <taxon>Singulisphaera</taxon>
    </lineage>
</organism>
<dbReference type="InterPro" id="IPR027417">
    <property type="entry name" value="P-loop_NTPase"/>
</dbReference>
<gene>
    <name evidence="2" type="ordered locus">Sinac_0247</name>
</gene>
<dbReference type="GO" id="GO:0005524">
    <property type="term" value="F:ATP binding"/>
    <property type="evidence" value="ECO:0007669"/>
    <property type="project" value="InterPro"/>
</dbReference>
<dbReference type="OrthoDB" id="9809324at2"/>
<dbReference type="KEGG" id="saci:Sinac_0247"/>
<dbReference type="Pfam" id="PF13304">
    <property type="entry name" value="AAA_21"/>
    <property type="match status" value="2"/>
</dbReference>
<dbReference type="GO" id="GO:0016887">
    <property type="term" value="F:ATP hydrolysis activity"/>
    <property type="evidence" value="ECO:0007669"/>
    <property type="project" value="InterPro"/>
</dbReference>
<dbReference type="SUPFAM" id="SSF52540">
    <property type="entry name" value="P-loop containing nucleoside triphosphate hydrolases"/>
    <property type="match status" value="1"/>
</dbReference>
<dbReference type="HOGENOM" id="CLU_046693_2_0_0"/>
<proteinExistence type="predicted"/>
<feature type="domain" description="ATPase AAA-type core" evidence="1">
    <location>
        <begin position="47"/>
        <end position="148"/>
    </location>
</feature>
<reference evidence="2 3" key="1">
    <citation type="submission" date="2012-02" db="EMBL/GenBank/DDBJ databases">
        <title>Complete sequence of chromosome of Singulisphaera acidiphila DSM 18658.</title>
        <authorList>
            <consortium name="US DOE Joint Genome Institute (JGI-PGF)"/>
            <person name="Lucas S."/>
            <person name="Copeland A."/>
            <person name="Lapidus A."/>
            <person name="Glavina del Rio T."/>
            <person name="Dalin E."/>
            <person name="Tice H."/>
            <person name="Bruce D."/>
            <person name="Goodwin L."/>
            <person name="Pitluck S."/>
            <person name="Peters L."/>
            <person name="Ovchinnikova G."/>
            <person name="Chertkov O."/>
            <person name="Kyrpides N."/>
            <person name="Mavromatis K."/>
            <person name="Ivanova N."/>
            <person name="Brettin T."/>
            <person name="Detter J.C."/>
            <person name="Han C."/>
            <person name="Larimer F."/>
            <person name="Land M."/>
            <person name="Hauser L."/>
            <person name="Markowitz V."/>
            <person name="Cheng J.-F."/>
            <person name="Hugenholtz P."/>
            <person name="Woyke T."/>
            <person name="Wu D."/>
            <person name="Tindall B."/>
            <person name="Pomrenke H."/>
            <person name="Brambilla E."/>
            <person name="Klenk H.-P."/>
            <person name="Eisen J.A."/>
        </authorList>
    </citation>
    <scope>NUCLEOTIDE SEQUENCE [LARGE SCALE GENOMIC DNA]</scope>
    <source>
        <strain evidence="3">ATCC BAA-1392 / DSM 18658 / VKM B-2454 / MOB10</strain>
    </source>
</reference>
<accession>L0D788</accession>
<dbReference type="PANTHER" id="PTHR40396">
    <property type="entry name" value="ATPASE-LIKE PROTEIN"/>
    <property type="match status" value="1"/>
</dbReference>
<dbReference type="AlphaFoldDB" id="L0D788"/>
<dbReference type="Gene3D" id="3.40.50.300">
    <property type="entry name" value="P-loop containing nucleotide triphosphate hydrolases"/>
    <property type="match status" value="1"/>
</dbReference>
<dbReference type="InterPro" id="IPR003959">
    <property type="entry name" value="ATPase_AAA_core"/>
</dbReference>
<dbReference type="PANTHER" id="PTHR40396:SF1">
    <property type="entry name" value="ATPASE AAA-TYPE CORE DOMAIN-CONTAINING PROTEIN"/>
    <property type="match status" value="1"/>
</dbReference>